<dbReference type="InterPro" id="IPR025110">
    <property type="entry name" value="AMP-bd_C"/>
</dbReference>
<dbReference type="Gene3D" id="3.40.50.12780">
    <property type="entry name" value="N-terminal domain of ligase-like"/>
    <property type="match status" value="1"/>
</dbReference>
<dbReference type="SUPFAM" id="SSF56801">
    <property type="entry name" value="Acetyl-CoA synthetase-like"/>
    <property type="match status" value="1"/>
</dbReference>
<feature type="domain" description="AMP-binding enzyme C-terminal" evidence="4">
    <location>
        <begin position="433"/>
        <end position="504"/>
    </location>
</feature>
<proteinExistence type="inferred from homology"/>
<reference evidence="5" key="2">
    <citation type="submission" date="2008-08" db="EMBL/GenBank/DDBJ databases">
        <authorList>
            <person name="Martin-Cuadrado A.-B."/>
            <person name="Rodriguez-Valera F."/>
            <person name="Moreira D."/>
            <person name="Alba J.-C."/>
            <person name="Ivars-Martinez E."/>
            <person name="Henn M.R."/>
            <person name="Talla E."/>
            <person name="Lopez-Garcia P."/>
        </authorList>
    </citation>
    <scope>NUCLEOTIDE SEQUENCE</scope>
</reference>
<accession>B3V6K4</accession>
<dbReference type="PANTHER" id="PTHR43201">
    <property type="entry name" value="ACYL-COA SYNTHETASE"/>
    <property type="match status" value="1"/>
</dbReference>
<evidence type="ECO:0000256" key="1">
    <source>
        <dbReference type="ARBA" id="ARBA00006432"/>
    </source>
</evidence>
<keyword evidence="2" id="KW-0436">Ligase</keyword>
<name>B3V6K4_9ARCH</name>
<dbReference type="GO" id="GO:0006631">
    <property type="term" value="P:fatty acid metabolic process"/>
    <property type="evidence" value="ECO:0007669"/>
    <property type="project" value="TreeGrafter"/>
</dbReference>
<dbReference type="GO" id="GO:0031956">
    <property type="term" value="F:medium-chain fatty acid-CoA ligase activity"/>
    <property type="evidence" value="ECO:0007669"/>
    <property type="project" value="TreeGrafter"/>
</dbReference>
<dbReference type="EMBL" id="EU686636">
    <property type="protein sequence ID" value="ACF09928.1"/>
    <property type="molecule type" value="Genomic_DNA"/>
</dbReference>
<evidence type="ECO:0000259" key="3">
    <source>
        <dbReference type="Pfam" id="PF00501"/>
    </source>
</evidence>
<dbReference type="AlphaFoldDB" id="B3V6K4"/>
<dbReference type="InterPro" id="IPR000873">
    <property type="entry name" value="AMP-dep_synth/lig_dom"/>
</dbReference>
<organism evidence="5">
    <name type="scientific">uncultured marine group III euryarchaeote KM3-28-E8</name>
    <dbReference type="NCBI Taxonomy" id="526676"/>
    <lineage>
        <taxon>Archaea</taxon>
        <taxon>Methanobacteriati</taxon>
        <taxon>Thermoplasmatota</taxon>
        <taxon>Thermoplasmata</taxon>
        <taxon>Candidatus Thermoprofundales</taxon>
        <taxon>environmental samples</taxon>
    </lineage>
</organism>
<dbReference type="InterPro" id="IPR042099">
    <property type="entry name" value="ANL_N_sf"/>
</dbReference>
<protein>
    <submittedName>
        <fullName evidence="5">Putative malonyl-CoA synthetase</fullName>
    </submittedName>
</protein>
<feature type="domain" description="AMP-dependent synthetase/ligase" evidence="3">
    <location>
        <begin position="33"/>
        <end position="383"/>
    </location>
</feature>
<comment type="similarity">
    <text evidence="1">Belongs to the ATP-dependent AMP-binding enzyme family.</text>
</comment>
<dbReference type="CDD" id="cd04433">
    <property type="entry name" value="AFD_class_I"/>
    <property type="match status" value="1"/>
</dbReference>
<dbReference type="Pfam" id="PF00501">
    <property type="entry name" value="AMP-binding"/>
    <property type="match status" value="1"/>
</dbReference>
<evidence type="ECO:0000256" key="2">
    <source>
        <dbReference type="ARBA" id="ARBA00022598"/>
    </source>
</evidence>
<sequence>MRPSLVTTATIEGYLADGHWSRETMVDRYRGFARTFPQLTACQDEKDIYSWAALDRVTDRIAANLITMGLHRDSTALVQTASSCREVLMRIAFKKAGIIGAFAPLQWRRKELDYVVERIAPSLLIADSKELNMSAEIPMRIDLSNDCREGWVDWDCLLVNVGTEIPADCPFAFDEISLITVSSGTSGVAKLCEWPEAAQVCMGRALCDCMGFQDDDKVGIFAPMSGAAGLLVWTVSAAVPCTFCFPSTYRPGHLLDLVERWRLTISTTVPVILARLAHEEPGSRNLSTLRMLRVGTAAADIDAARAFEIRTGCKVITASGAMECPGFGHARPEEPIDLRLDGSVGLPLKGCRLRIDDEDDMSRTSDKFGQVKVSAPFASSGYWNDPQGTAAVWNDGWYETGDIGRLDKIGRLTLLGRMKETINRSGHKILPIEIETEIAKHPSVFACAVAGASDNEYGAVPWAFVQLKAGYTLDPAMLAERMRHSGMASYKIPVRFIEVAELPRINGNKVDKQALLSMATPE</sequence>
<dbReference type="Gene3D" id="3.30.300.30">
    <property type="match status" value="1"/>
</dbReference>
<dbReference type="Pfam" id="PF13193">
    <property type="entry name" value="AMP-binding_C"/>
    <property type="match status" value="1"/>
</dbReference>
<evidence type="ECO:0000313" key="5">
    <source>
        <dbReference type="EMBL" id="ACF09928.1"/>
    </source>
</evidence>
<dbReference type="PANTHER" id="PTHR43201:SF5">
    <property type="entry name" value="MEDIUM-CHAIN ACYL-COA LIGASE ACSF2, MITOCHONDRIAL"/>
    <property type="match status" value="1"/>
</dbReference>
<dbReference type="InterPro" id="IPR045851">
    <property type="entry name" value="AMP-bd_C_sf"/>
</dbReference>
<evidence type="ECO:0000259" key="4">
    <source>
        <dbReference type="Pfam" id="PF13193"/>
    </source>
</evidence>
<reference evidence="5" key="1">
    <citation type="journal article" date="2008" name="ISME J.">
        <title>Hindsight in the relative abundance, metabolic potential and genome dynamics of uncultivated marine archaea from comparative metagenomic analyses of bathypelagic plankton of different oceanic regions.</title>
        <authorList>
            <person name="Martin-Cuadrado A.B."/>
            <person name="Rodriguez-Valera F."/>
            <person name="Moreira D."/>
            <person name="Alba J.C."/>
            <person name="Ivars-Martinez E."/>
            <person name="Henn M.R."/>
            <person name="Talla E."/>
            <person name="Lopez-Garcia P."/>
        </authorList>
    </citation>
    <scope>NUCLEOTIDE SEQUENCE</scope>
</reference>